<dbReference type="Pfam" id="PF12972">
    <property type="entry name" value="NAGLU_C"/>
    <property type="match status" value="1"/>
</dbReference>
<evidence type="ECO:0000313" key="7">
    <source>
        <dbReference type="Proteomes" id="UP001595075"/>
    </source>
</evidence>
<dbReference type="PANTHER" id="PTHR12872">
    <property type="entry name" value="ALPHA-N-ACETYLGLUCOSAMINIDASE"/>
    <property type="match status" value="1"/>
</dbReference>
<dbReference type="InterPro" id="IPR024732">
    <property type="entry name" value="NAGLU_C"/>
</dbReference>
<dbReference type="Pfam" id="PF12971">
    <property type="entry name" value="NAGLU_N"/>
    <property type="match status" value="1"/>
</dbReference>
<proteinExistence type="predicted"/>
<evidence type="ECO:0000256" key="1">
    <source>
        <dbReference type="ARBA" id="ARBA00022801"/>
    </source>
</evidence>
<keyword evidence="2" id="KW-1133">Transmembrane helix</keyword>
<accession>A0ABR4CFD5</accession>
<evidence type="ECO:0000313" key="6">
    <source>
        <dbReference type="EMBL" id="KAL2068660.1"/>
    </source>
</evidence>
<evidence type="ECO:0000259" key="5">
    <source>
        <dbReference type="Pfam" id="PF12972"/>
    </source>
</evidence>
<dbReference type="Gene3D" id="3.20.20.80">
    <property type="entry name" value="Glycosidases"/>
    <property type="match status" value="1"/>
</dbReference>
<dbReference type="Gene3D" id="1.20.120.670">
    <property type="entry name" value="N-acetyl-b-d-glucoasminidase"/>
    <property type="match status" value="1"/>
</dbReference>
<evidence type="ECO:0008006" key="8">
    <source>
        <dbReference type="Google" id="ProtNLM"/>
    </source>
</evidence>
<comment type="caution">
    <text evidence="6">The sequence shown here is derived from an EMBL/GenBank/DDBJ whole genome shotgun (WGS) entry which is preliminary data.</text>
</comment>
<feature type="domain" description="Alpha-N-acetylglucosaminidase C-terminal" evidence="5">
    <location>
        <begin position="514"/>
        <end position="770"/>
    </location>
</feature>
<dbReference type="Pfam" id="PF05089">
    <property type="entry name" value="NAGLU"/>
    <property type="match status" value="1"/>
</dbReference>
<keyword evidence="2" id="KW-0472">Membrane</keyword>
<dbReference type="Proteomes" id="UP001595075">
    <property type="component" value="Unassembled WGS sequence"/>
</dbReference>
<feature type="domain" description="Alpha-N-acetylglucosaminidase N-terminal" evidence="4">
    <location>
        <begin position="69"/>
        <end position="154"/>
    </location>
</feature>
<dbReference type="InterPro" id="IPR007781">
    <property type="entry name" value="NAGLU"/>
</dbReference>
<keyword evidence="7" id="KW-1185">Reference proteome</keyword>
<keyword evidence="1" id="KW-0378">Hydrolase</keyword>
<dbReference type="InterPro" id="IPR029018">
    <property type="entry name" value="Hex-like_dom2"/>
</dbReference>
<evidence type="ECO:0000259" key="4">
    <source>
        <dbReference type="Pfam" id="PF12971"/>
    </source>
</evidence>
<dbReference type="InterPro" id="IPR024733">
    <property type="entry name" value="NAGLU_tim-barrel"/>
</dbReference>
<feature type="domain" description="Alpha-N-acetylglucosaminidase tim-barrel" evidence="3">
    <location>
        <begin position="169"/>
        <end position="505"/>
    </location>
</feature>
<protein>
    <recommendedName>
        <fullName evidence="8">Alpha-N-acetylglucosaminidase</fullName>
    </recommendedName>
</protein>
<name>A0ABR4CFD5_9HELO</name>
<evidence type="ECO:0000256" key="2">
    <source>
        <dbReference type="SAM" id="Phobius"/>
    </source>
</evidence>
<dbReference type="PANTHER" id="PTHR12872:SF1">
    <property type="entry name" value="ALPHA-N-ACETYLGLUCOSAMINIDASE"/>
    <property type="match status" value="1"/>
</dbReference>
<gene>
    <name evidence="6" type="ORF">VTL71DRAFT_14997</name>
</gene>
<reference evidence="6 7" key="1">
    <citation type="journal article" date="2024" name="Commun. Biol.">
        <title>Comparative genomic analysis of thermophilic fungi reveals convergent evolutionary adaptations and gene losses.</title>
        <authorList>
            <person name="Steindorff A.S."/>
            <person name="Aguilar-Pontes M.V."/>
            <person name="Robinson A.J."/>
            <person name="Andreopoulos B."/>
            <person name="LaButti K."/>
            <person name="Kuo A."/>
            <person name="Mondo S."/>
            <person name="Riley R."/>
            <person name="Otillar R."/>
            <person name="Haridas S."/>
            <person name="Lipzen A."/>
            <person name="Grimwood J."/>
            <person name="Schmutz J."/>
            <person name="Clum A."/>
            <person name="Reid I.D."/>
            <person name="Moisan M.C."/>
            <person name="Butler G."/>
            <person name="Nguyen T.T.M."/>
            <person name="Dewar K."/>
            <person name="Conant G."/>
            <person name="Drula E."/>
            <person name="Henrissat B."/>
            <person name="Hansel C."/>
            <person name="Singer S."/>
            <person name="Hutchinson M.I."/>
            <person name="de Vries R.P."/>
            <person name="Natvig D.O."/>
            <person name="Powell A.J."/>
            <person name="Tsang A."/>
            <person name="Grigoriev I.V."/>
        </authorList>
    </citation>
    <scope>NUCLEOTIDE SEQUENCE [LARGE SCALE GENOMIC DNA]</scope>
    <source>
        <strain evidence="6 7">CBS 494.80</strain>
    </source>
</reference>
<sequence>MVSAADSATTISIGIMYHKFTVVRWIKISTLVVSAAACLLVLRLQIFEGGSDIMREFFPSQHFSISTEGINDLIQRRMPHHTGCFELLLVDSFANSSGHDQYIISSTSTGKVLIEGITQIAIACGLRRYLKEVAHVDIYSHVGSRLHTAPLPLPIVREPIHGASTVKWRYYFNTVTFSYTTAFWSWNDWELQLDWMALHGINLPLALVGSEKLLMEVFHEVGLTHEETSAFLSGPAFQSWNRLGNIHGSWHGQIPRVWIDEQFSLNKRIVARMFQLGMTPVLPAFAGFVPTALSRAQPEARLSHGTQWSDFPDEYTRTSFLEPVDPLFQKMQQSFIEKQRDAYSNISHMYLLDQFNENNPSSNDPDFIRNLSHSSLQSLRAADKSATWVMPSWLFLDSDFWTESLVKTWFDGVEGDSNLIVLDLAAESLPQWQWTDSFHGSSWIWCQLHNYGGNMGLGGQIMNLTINATDAVSSSKSLVGLGLSMEGQEQENQIVYDLLLDQAWSDLPIDTEKYFRDWVTARYSGVAAVPESMYGAWELMRTTVYNNTELTSSAMSKSMLGLEPRLEGLFNRIGRHPTTTQYDPMVLIQAWRLAFNAAADHNSLWEHPAYLHDLVDITRQVITNEFASSYITLVNIYTASAVDLSAVVFHGERLLALLDTMDLVLDTNENFRLATWILRARISAGTNEATADFYAREALNQVTLWGPNGEISDYASKDWSGLVSTFYKSRWKIFTRHLLEMPFASYNATRLHEDMLAFAIEWQNDEKVLRPYSSNTSDLHTVLLRAQRDWPSLFGP</sequence>
<organism evidence="6 7">
    <name type="scientific">Oculimacula yallundae</name>
    <dbReference type="NCBI Taxonomy" id="86028"/>
    <lineage>
        <taxon>Eukaryota</taxon>
        <taxon>Fungi</taxon>
        <taxon>Dikarya</taxon>
        <taxon>Ascomycota</taxon>
        <taxon>Pezizomycotina</taxon>
        <taxon>Leotiomycetes</taxon>
        <taxon>Helotiales</taxon>
        <taxon>Ploettnerulaceae</taxon>
        <taxon>Oculimacula</taxon>
    </lineage>
</organism>
<feature type="transmembrane region" description="Helical" evidence="2">
    <location>
        <begin position="25"/>
        <end position="46"/>
    </location>
</feature>
<evidence type="ECO:0000259" key="3">
    <source>
        <dbReference type="Pfam" id="PF05089"/>
    </source>
</evidence>
<keyword evidence="2" id="KW-0812">Transmembrane</keyword>
<dbReference type="Gene3D" id="3.30.379.10">
    <property type="entry name" value="Chitobiase/beta-hexosaminidase domain 2-like"/>
    <property type="match status" value="1"/>
</dbReference>
<dbReference type="EMBL" id="JAZHXI010000008">
    <property type="protein sequence ID" value="KAL2068660.1"/>
    <property type="molecule type" value="Genomic_DNA"/>
</dbReference>
<dbReference type="InterPro" id="IPR024240">
    <property type="entry name" value="NAGLU_N"/>
</dbReference>